<protein>
    <recommendedName>
        <fullName evidence="13">Response regulator</fullName>
    </recommendedName>
</protein>
<evidence type="ECO:0000259" key="10">
    <source>
        <dbReference type="PROSITE" id="PS50110"/>
    </source>
</evidence>
<gene>
    <name evidence="11" type="ORF">IV74_GL000696</name>
</gene>
<evidence type="ECO:0000313" key="11">
    <source>
        <dbReference type="EMBL" id="KRN57046.1"/>
    </source>
</evidence>
<evidence type="ECO:0000256" key="2">
    <source>
        <dbReference type="ARBA" id="ARBA00022490"/>
    </source>
</evidence>
<evidence type="ECO:0000256" key="5">
    <source>
        <dbReference type="ARBA" id="ARBA00023015"/>
    </source>
</evidence>
<dbReference type="PRINTS" id="PR00032">
    <property type="entry name" value="HTHARAC"/>
</dbReference>
<dbReference type="InterPro" id="IPR009057">
    <property type="entry name" value="Homeodomain-like_sf"/>
</dbReference>
<name>A0A0R2I0R6_CARDV</name>
<dbReference type="RefSeq" id="WP_034571822.1">
    <property type="nucleotide sequence ID" value="NZ_JQBS01000017.1"/>
</dbReference>
<dbReference type="Pfam" id="PF12833">
    <property type="entry name" value="HTH_18"/>
    <property type="match status" value="1"/>
</dbReference>
<keyword evidence="7" id="KW-0804">Transcription</keyword>
<keyword evidence="3 8" id="KW-0597">Phosphoprotein</keyword>
<comment type="caution">
    <text evidence="11">The sequence shown here is derived from an EMBL/GenBank/DDBJ whole genome shotgun (WGS) entry which is preliminary data.</text>
</comment>
<dbReference type="Gene3D" id="1.10.10.60">
    <property type="entry name" value="Homeodomain-like"/>
    <property type="match status" value="2"/>
</dbReference>
<dbReference type="InterPro" id="IPR051552">
    <property type="entry name" value="HptR"/>
</dbReference>
<dbReference type="PROSITE" id="PS50110">
    <property type="entry name" value="RESPONSE_REGULATORY"/>
    <property type="match status" value="1"/>
</dbReference>
<evidence type="ECO:0000256" key="7">
    <source>
        <dbReference type="ARBA" id="ARBA00023163"/>
    </source>
</evidence>
<evidence type="ECO:0000256" key="1">
    <source>
        <dbReference type="ARBA" id="ARBA00004496"/>
    </source>
</evidence>
<evidence type="ECO:0000256" key="4">
    <source>
        <dbReference type="ARBA" id="ARBA00023012"/>
    </source>
</evidence>
<evidence type="ECO:0000313" key="12">
    <source>
        <dbReference type="Proteomes" id="UP000051658"/>
    </source>
</evidence>
<sequence length="483" mass="56077">MYKVLIVDDEYMILMGLQKLIDWESLNLTIVGTAKNGQEALDFVVANSVDIVLTDVTMPLLSGIEFIKEAQRLNQQFKTIILSGYQEFDYIKEGMQLGAANYLVKPVDKIELKETLLKLINELDSQKENFQNEDLLYRSMLNDWLLNTVDYDALNRWATSSGRTIVSQNYQVVLFKIKREEQERLKKELASNSHYLFLMVSETELAVIVMDSRKDELISDLTSKMQENVLVFEGTVVATMEEVGGSYQTAKGKLDTFAFYNKDVLIVEKEKPSQFLPESFKQFTEVLALQDLSKIKAAMQEILTHFEQNVEQPKMVKQHANLLLMHLHLQFTFIENTLFQEKINEVNQAKKLKDVENILLKMLQIIELDEHLVIYSPITQQVIELVQTSYREDLNLKMIAKKLHVNVMYLGQLFKKETKKSFSTYLNDYRIKLAQNLLLHSTDPINDIALNVGYQSSGYFYKNFKKKCGVSPKEFREQYLNRK</sequence>
<dbReference type="PANTHER" id="PTHR42713">
    <property type="entry name" value="HISTIDINE KINASE-RELATED"/>
    <property type="match status" value="1"/>
</dbReference>
<dbReference type="GeneID" id="89587987"/>
<dbReference type="AlphaFoldDB" id="A0A0R2I0R6"/>
<feature type="modified residue" description="4-aspartylphosphate" evidence="8">
    <location>
        <position position="55"/>
    </location>
</feature>
<dbReference type="InterPro" id="IPR020449">
    <property type="entry name" value="Tscrpt_reg_AraC-type_HTH"/>
</dbReference>
<dbReference type="GO" id="GO:0003700">
    <property type="term" value="F:DNA-binding transcription factor activity"/>
    <property type="evidence" value="ECO:0007669"/>
    <property type="project" value="InterPro"/>
</dbReference>
<keyword evidence="6" id="KW-0238">DNA-binding</keyword>
<dbReference type="PANTHER" id="PTHR42713:SF3">
    <property type="entry name" value="TRANSCRIPTIONAL REGULATORY PROTEIN HPTR"/>
    <property type="match status" value="1"/>
</dbReference>
<dbReference type="Gene3D" id="3.40.50.2300">
    <property type="match status" value="1"/>
</dbReference>
<proteinExistence type="predicted"/>
<dbReference type="Pfam" id="PF00072">
    <property type="entry name" value="Response_reg"/>
    <property type="match status" value="1"/>
</dbReference>
<evidence type="ECO:0000259" key="9">
    <source>
        <dbReference type="PROSITE" id="PS01124"/>
    </source>
</evidence>
<comment type="subcellular location">
    <subcellularLocation>
        <location evidence="1">Cytoplasm</location>
    </subcellularLocation>
</comment>
<dbReference type="GO" id="GO:0000160">
    <property type="term" value="P:phosphorelay signal transduction system"/>
    <property type="evidence" value="ECO:0007669"/>
    <property type="project" value="UniProtKB-KW"/>
</dbReference>
<feature type="domain" description="Response regulatory" evidence="10">
    <location>
        <begin position="3"/>
        <end position="120"/>
    </location>
</feature>
<dbReference type="EMBL" id="JQBS01000017">
    <property type="protein sequence ID" value="KRN57046.1"/>
    <property type="molecule type" value="Genomic_DNA"/>
</dbReference>
<dbReference type="InterPro" id="IPR018060">
    <property type="entry name" value="HTH_AraC"/>
</dbReference>
<dbReference type="SUPFAM" id="SSF52172">
    <property type="entry name" value="CheY-like"/>
    <property type="match status" value="1"/>
</dbReference>
<dbReference type="Proteomes" id="UP000051658">
    <property type="component" value="Unassembled WGS sequence"/>
</dbReference>
<accession>A0A0R2I0R6</accession>
<evidence type="ECO:0000256" key="8">
    <source>
        <dbReference type="PROSITE-ProRule" id="PRU00169"/>
    </source>
</evidence>
<organism evidence="11 12">
    <name type="scientific">Carnobacterium divergens DSM 20623</name>
    <dbReference type="NCBI Taxonomy" id="1449336"/>
    <lineage>
        <taxon>Bacteria</taxon>
        <taxon>Bacillati</taxon>
        <taxon>Bacillota</taxon>
        <taxon>Bacilli</taxon>
        <taxon>Lactobacillales</taxon>
        <taxon>Carnobacteriaceae</taxon>
        <taxon>Carnobacterium</taxon>
    </lineage>
</organism>
<dbReference type="SMART" id="SM00342">
    <property type="entry name" value="HTH_ARAC"/>
    <property type="match status" value="1"/>
</dbReference>
<keyword evidence="5" id="KW-0805">Transcription regulation</keyword>
<dbReference type="InterPro" id="IPR018062">
    <property type="entry name" value="HTH_AraC-typ_CS"/>
</dbReference>
<dbReference type="eggNOG" id="COG4753">
    <property type="taxonomic scope" value="Bacteria"/>
</dbReference>
<evidence type="ECO:0008006" key="13">
    <source>
        <dbReference type="Google" id="ProtNLM"/>
    </source>
</evidence>
<dbReference type="PATRIC" id="fig|1449336.4.peg.713"/>
<dbReference type="GO" id="GO:0043565">
    <property type="term" value="F:sequence-specific DNA binding"/>
    <property type="evidence" value="ECO:0007669"/>
    <property type="project" value="InterPro"/>
</dbReference>
<keyword evidence="12" id="KW-1185">Reference proteome</keyword>
<feature type="domain" description="HTH araC/xylS-type" evidence="9">
    <location>
        <begin position="380"/>
        <end position="478"/>
    </location>
</feature>
<dbReference type="SMART" id="SM00448">
    <property type="entry name" value="REC"/>
    <property type="match status" value="1"/>
</dbReference>
<dbReference type="GO" id="GO:0005737">
    <property type="term" value="C:cytoplasm"/>
    <property type="evidence" value="ECO:0007669"/>
    <property type="project" value="UniProtKB-SubCell"/>
</dbReference>
<dbReference type="InterPro" id="IPR011006">
    <property type="entry name" value="CheY-like_superfamily"/>
</dbReference>
<dbReference type="PROSITE" id="PS00041">
    <property type="entry name" value="HTH_ARAC_FAMILY_1"/>
    <property type="match status" value="1"/>
</dbReference>
<reference evidence="11 12" key="1">
    <citation type="journal article" date="2015" name="Genome Announc.">
        <title>Expanding the biotechnology potential of lactobacilli through comparative genomics of 213 strains and associated genera.</title>
        <authorList>
            <person name="Sun Z."/>
            <person name="Harris H.M."/>
            <person name="McCann A."/>
            <person name="Guo C."/>
            <person name="Argimon S."/>
            <person name="Zhang W."/>
            <person name="Yang X."/>
            <person name="Jeffery I.B."/>
            <person name="Cooney J.C."/>
            <person name="Kagawa T.F."/>
            <person name="Liu W."/>
            <person name="Song Y."/>
            <person name="Salvetti E."/>
            <person name="Wrobel A."/>
            <person name="Rasinkangas P."/>
            <person name="Parkhill J."/>
            <person name="Rea M.C."/>
            <person name="O'Sullivan O."/>
            <person name="Ritari J."/>
            <person name="Douillard F.P."/>
            <person name="Paul Ross R."/>
            <person name="Yang R."/>
            <person name="Briner A.E."/>
            <person name="Felis G.E."/>
            <person name="de Vos W.M."/>
            <person name="Barrangou R."/>
            <person name="Klaenhammer T.R."/>
            <person name="Caufield P.W."/>
            <person name="Cui Y."/>
            <person name="Zhang H."/>
            <person name="O'Toole P.W."/>
        </authorList>
    </citation>
    <scope>NUCLEOTIDE SEQUENCE [LARGE SCALE GENOMIC DNA]</scope>
    <source>
        <strain evidence="11 12">DSM 20623</strain>
    </source>
</reference>
<evidence type="ECO:0000256" key="6">
    <source>
        <dbReference type="ARBA" id="ARBA00023125"/>
    </source>
</evidence>
<evidence type="ECO:0000256" key="3">
    <source>
        <dbReference type="ARBA" id="ARBA00022553"/>
    </source>
</evidence>
<dbReference type="SUPFAM" id="SSF46689">
    <property type="entry name" value="Homeodomain-like"/>
    <property type="match status" value="1"/>
</dbReference>
<dbReference type="eggNOG" id="COG2207">
    <property type="taxonomic scope" value="Bacteria"/>
</dbReference>
<keyword evidence="4" id="KW-0902">Two-component regulatory system</keyword>
<dbReference type="PROSITE" id="PS01124">
    <property type="entry name" value="HTH_ARAC_FAMILY_2"/>
    <property type="match status" value="1"/>
</dbReference>
<dbReference type="InterPro" id="IPR001789">
    <property type="entry name" value="Sig_transdc_resp-reg_receiver"/>
</dbReference>
<dbReference type="CDD" id="cd17536">
    <property type="entry name" value="REC_YesN-like"/>
    <property type="match status" value="1"/>
</dbReference>
<keyword evidence="2" id="KW-0963">Cytoplasm</keyword>